<name>A0A6A6WC00_9PEZI</name>
<evidence type="ECO:0000256" key="1">
    <source>
        <dbReference type="SAM" id="SignalP"/>
    </source>
</evidence>
<keyword evidence="1" id="KW-0732">Signal</keyword>
<dbReference type="EMBL" id="ML996569">
    <property type="protein sequence ID" value="KAF2759564.1"/>
    <property type="molecule type" value="Genomic_DNA"/>
</dbReference>
<protein>
    <submittedName>
        <fullName evidence="2">Uncharacterized protein</fullName>
    </submittedName>
</protein>
<dbReference type="GeneID" id="54486405"/>
<feature type="signal peptide" evidence="1">
    <location>
        <begin position="1"/>
        <end position="19"/>
    </location>
</feature>
<gene>
    <name evidence="2" type="ORF">EJ05DRAFT_484509</name>
</gene>
<feature type="chain" id="PRO_5025604603" evidence="1">
    <location>
        <begin position="20"/>
        <end position="219"/>
    </location>
</feature>
<dbReference type="RefSeq" id="XP_033602015.1">
    <property type="nucleotide sequence ID" value="XM_033745351.1"/>
</dbReference>
<keyword evidence="3" id="KW-1185">Reference proteome</keyword>
<dbReference type="Proteomes" id="UP000799437">
    <property type="component" value="Unassembled WGS sequence"/>
</dbReference>
<organism evidence="2 3">
    <name type="scientific">Pseudovirgaria hyperparasitica</name>
    <dbReference type="NCBI Taxonomy" id="470096"/>
    <lineage>
        <taxon>Eukaryota</taxon>
        <taxon>Fungi</taxon>
        <taxon>Dikarya</taxon>
        <taxon>Ascomycota</taxon>
        <taxon>Pezizomycotina</taxon>
        <taxon>Dothideomycetes</taxon>
        <taxon>Dothideomycetes incertae sedis</taxon>
        <taxon>Acrospermales</taxon>
        <taxon>Acrospermaceae</taxon>
        <taxon>Pseudovirgaria</taxon>
    </lineage>
</organism>
<evidence type="ECO:0000313" key="3">
    <source>
        <dbReference type="Proteomes" id="UP000799437"/>
    </source>
</evidence>
<proteinExistence type="predicted"/>
<reference evidence="2" key="1">
    <citation type="journal article" date="2020" name="Stud. Mycol.">
        <title>101 Dothideomycetes genomes: a test case for predicting lifestyles and emergence of pathogens.</title>
        <authorList>
            <person name="Haridas S."/>
            <person name="Albert R."/>
            <person name="Binder M."/>
            <person name="Bloem J."/>
            <person name="Labutti K."/>
            <person name="Salamov A."/>
            <person name="Andreopoulos B."/>
            <person name="Baker S."/>
            <person name="Barry K."/>
            <person name="Bills G."/>
            <person name="Bluhm B."/>
            <person name="Cannon C."/>
            <person name="Castanera R."/>
            <person name="Culley D."/>
            <person name="Daum C."/>
            <person name="Ezra D."/>
            <person name="Gonzalez J."/>
            <person name="Henrissat B."/>
            <person name="Kuo A."/>
            <person name="Liang C."/>
            <person name="Lipzen A."/>
            <person name="Lutzoni F."/>
            <person name="Magnuson J."/>
            <person name="Mondo S."/>
            <person name="Nolan M."/>
            <person name="Ohm R."/>
            <person name="Pangilinan J."/>
            <person name="Park H.-J."/>
            <person name="Ramirez L."/>
            <person name="Alfaro M."/>
            <person name="Sun H."/>
            <person name="Tritt A."/>
            <person name="Yoshinaga Y."/>
            <person name="Zwiers L.-H."/>
            <person name="Turgeon B."/>
            <person name="Goodwin S."/>
            <person name="Spatafora J."/>
            <person name="Crous P."/>
            <person name="Grigoriev I."/>
        </authorList>
    </citation>
    <scope>NUCLEOTIDE SEQUENCE</scope>
    <source>
        <strain evidence="2">CBS 121739</strain>
    </source>
</reference>
<sequence>MFTQAFLVSSLAAFSTAAALPNTLARRGECADRPGAWCSDCVADNSCGNMAVTVAFKPDNLEIGDIDLNKVTDAIAANCYGTGIRQCKPSDYELDTVLENGDKATITINLNSNGYETWAENLMVDAFRAALKGATKKNTVTGEGPAGGSKTVATIPSSVTIAMFDKPEYAIVMGIAVEKDPVEGVCADILGIGSAVAGLAGTPGAVVGAGLSIASVFCD</sequence>
<dbReference type="AlphaFoldDB" id="A0A6A6WC00"/>
<evidence type="ECO:0000313" key="2">
    <source>
        <dbReference type="EMBL" id="KAF2759564.1"/>
    </source>
</evidence>
<accession>A0A6A6WC00</accession>